<accession>A0ABP0L0S6</accession>
<protein>
    <submittedName>
        <fullName evidence="2">Uncharacterized protein</fullName>
    </submittedName>
</protein>
<evidence type="ECO:0000313" key="2">
    <source>
        <dbReference type="EMBL" id="CAK9032757.1"/>
    </source>
</evidence>
<feature type="compositionally biased region" description="Low complexity" evidence="1">
    <location>
        <begin position="81"/>
        <end position="98"/>
    </location>
</feature>
<feature type="region of interest" description="Disordered" evidence="1">
    <location>
        <begin position="118"/>
        <end position="163"/>
    </location>
</feature>
<sequence>MAEVLESVSEVLEDVAELPRSRRFPPLRLLPPLPGPNMVDAADDVGSSIRTASAPWWEALSDGSNEWSMDEFTEYTLDSQADTSVSSTRASTSATTGSNPRQQAAGFIPGIRGGAGSPHTFLRGWTNTGYRGRSVTRRESQSSGAAMRHRHPTHTPSRPPNPRRILGTAAQSGTSHLHLYHFRPIGRVREEEFGA</sequence>
<gene>
    <name evidence="2" type="ORF">CCMP2556_LOCUS18791</name>
</gene>
<evidence type="ECO:0000313" key="3">
    <source>
        <dbReference type="Proteomes" id="UP001642484"/>
    </source>
</evidence>
<reference evidence="2 3" key="1">
    <citation type="submission" date="2024-02" db="EMBL/GenBank/DDBJ databases">
        <authorList>
            <person name="Chen Y."/>
            <person name="Shah S."/>
            <person name="Dougan E. K."/>
            <person name="Thang M."/>
            <person name="Chan C."/>
        </authorList>
    </citation>
    <scope>NUCLEOTIDE SEQUENCE [LARGE SCALE GENOMIC DNA]</scope>
</reference>
<comment type="caution">
    <text evidence="2">The sequence shown here is derived from an EMBL/GenBank/DDBJ whole genome shotgun (WGS) entry which is preliminary data.</text>
</comment>
<evidence type="ECO:0000256" key="1">
    <source>
        <dbReference type="SAM" id="MobiDB-lite"/>
    </source>
</evidence>
<name>A0ABP0L0S6_9DINO</name>
<keyword evidence="3" id="KW-1185">Reference proteome</keyword>
<organism evidence="2 3">
    <name type="scientific">Durusdinium trenchii</name>
    <dbReference type="NCBI Taxonomy" id="1381693"/>
    <lineage>
        <taxon>Eukaryota</taxon>
        <taxon>Sar</taxon>
        <taxon>Alveolata</taxon>
        <taxon>Dinophyceae</taxon>
        <taxon>Suessiales</taxon>
        <taxon>Symbiodiniaceae</taxon>
        <taxon>Durusdinium</taxon>
    </lineage>
</organism>
<dbReference type="EMBL" id="CAXAMN010010780">
    <property type="protein sequence ID" value="CAK9032757.1"/>
    <property type="molecule type" value="Genomic_DNA"/>
</dbReference>
<proteinExistence type="predicted"/>
<feature type="region of interest" description="Disordered" evidence="1">
    <location>
        <begin position="79"/>
        <end position="103"/>
    </location>
</feature>
<dbReference type="Proteomes" id="UP001642484">
    <property type="component" value="Unassembled WGS sequence"/>
</dbReference>